<evidence type="ECO:0000256" key="4">
    <source>
        <dbReference type="ARBA" id="ARBA00012462"/>
    </source>
</evidence>
<proteinExistence type="predicted"/>
<keyword evidence="13" id="KW-0865">Zymogen</keyword>
<reference evidence="18" key="1">
    <citation type="journal article" date="2011" name="Proc. Natl. Acad. Sci. U.S.A.">
        <title>Obligate biotrophy features unraveled by the genomic analysis of rust fungi.</title>
        <authorList>
            <person name="Duplessis S."/>
            <person name="Cuomo C.A."/>
            <person name="Lin Y.-C."/>
            <person name="Aerts A."/>
            <person name="Tisserant E."/>
            <person name="Veneault-Fourrey C."/>
            <person name="Joly D.L."/>
            <person name="Hacquard S."/>
            <person name="Amselem J."/>
            <person name="Cantarel B.L."/>
            <person name="Chiu R."/>
            <person name="Coutinho P.M."/>
            <person name="Feau N."/>
            <person name="Field M."/>
            <person name="Frey P."/>
            <person name="Gelhaye E."/>
            <person name="Goldberg J."/>
            <person name="Grabherr M.G."/>
            <person name="Kodira C.D."/>
            <person name="Kohler A."/>
            <person name="Kuees U."/>
            <person name="Lindquist E.A."/>
            <person name="Lucas S.M."/>
            <person name="Mago R."/>
            <person name="Mauceli E."/>
            <person name="Morin E."/>
            <person name="Murat C."/>
            <person name="Pangilinan J.L."/>
            <person name="Park R."/>
            <person name="Pearson M."/>
            <person name="Quesneville H."/>
            <person name="Rouhier N."/>
            <person name="Sakthikumar S."/>
            <person name="Salamov A.A."/>
            <person name="Schmutz J."/>
            <person name="Selles B."/>
            <person name="Shapiro H."/>
            <person name="Tanguay P."/>
            <person name="Tuskan G.A."/>
            <person name="Henrissat B."/>
            <person name="Van de Peer Y."/>
            <person name="Rouze P."/>
            <person name="Ellis J.G."/>
            <person name="Dodds P.N."/>
            <person name="Schein J.E."/>
            <person name="Zhong S."/>
            <person name="Hamelin R.C."/>
            <person name="Grigoriev I.V."/>
            <person name="Szabo L.J."/>
            <person name="Martin F."/>
        </authorList>
    </citation>
    <scope>NUCLEOTIDE SEQUENCE [LARGE SCALE GENOMIC DNA]</scope>
    <source>
        <strain evidence="18">98AG31 / pathotype 3-4-7</strain>
    </source>
</reference>
<evidence type="ECO:0000313" key="18">
    <source>
        <dbReference type="Proteomes" id="UP000001072"/>
    </source>
</evidence>
<dbReference type="GO" id="GO:0005576">
    <property type="term" value="C:extracellular region"/>
    <property type="evidence" value="ECO:0007669"/>
    <property type="project" value="UniProtKB-SubCell"/>
</dbReference>
<keyword evidence="9 15" id="KW-0378">Hydrolase</keyword>
<feature type="active site" description="Charge relay system" evidence="15">
    <location>
        <position position="349"/>
    </location>
</feature>
<feature type="active site" description="Charge relay system" evidence="15">
    <location>
        <position position="345"/>
    </location>
</feature>
<dbReference type="CDD" id="cd11377">
    <property type="entry name" value="Pro-peptidase_S53"/>
    <property type="match status" value="1"/>
</dbReference>
<dbReference type="GO" id="GO:0046872">
    <property type="term" value="F:metal ion binding"/>
    <property type="evidence" value="ECO:0007669"/>
    <property type="project" value="UniProtKB-UniRule"/>
</dbReference>
<dbReference type="PANTHER" id="PTHR14218">
    <property type="entry name" value="PROTEASE S8 TRIPEPTIDYL PEPTIDASE I CLN2"/>
    <property type="match status" value="1"/>
</dbReference>
<evidence type="ECO:0000256" key="1">
    <source>
        <dbReference type="ARBA" id="ARBA00001910"/>
    </source>
</evidence>
<dbReference type="GeneID" id="18934056"/>
<evidence type="ECO:0000256" key="2">
    <source>
        <dbReference type="ARBA" id="ARBA00002451"/>
    </source>
</evidence>
<protein>
    <recommendedName>
        <fullName evidence="4">tripeptidyl-peptidase II</fullName>
        <ecNumber evidence="4">3.4.14.10</ecNumber>
    </recommendedName>
</protein>
<keyword evidence="18" id="KW-1185">Reference proteome</keyword>
<dbReference type="RefSeq" id="XP_007409617.1">
    <property type="nucleotide sequence ID" value="XM_007409555.1"/>
</dbReference>
<evidence type="ECO:0000256" key="15">
    <source>
        <dbReference type="PROSITE-ProRule" id="PRU01032"/>
    </source>
</evidence>
<dbReference type="Pfam" id="PF00082">
    <property type="entry name" value="Peptidase_S8"/>
    <property type="match status" value="1"/>
</dbReference>
<dbReference type="EC" id="3.4.14.10" evidence="4"/>
<evidence type="ECO:0000256" key="9">
    <source>
        <dbReference type="ARBA" id="ARBA00022801"/>
    </source>
</evidence>
<evidence type="ECO:0000256" key="5">
    <source>
        <dbReference type="ARBA" id="ARBA00022525"/>
    </source>
</evidence>
<dbReference type="OrthoDB" id="409122at2759"/>
<keyword evidence="8" id="KW-0732">Signal</keyword>
<dbReference type="SUPFAM" id="SSF54897">
    <property type="entry name" value="Protease propeptides/inhibitors"/>
    <property type="match status" value="1"/>
</dbReference>
<evidence type="ECO:0000313" key="17">
    <source>
        <dbReference type="EMBL" id="EGG07175.1"/>
    </source>
</evidence>
<dbReference type="AlphaFoldDB" id="F4RKI3"/>
<dbReference type="HOGENOM" id="CLU_013783_4_0_1"/>
<dbReference type="InterPro" id="IPR000209">
    <property type="entry name" value="Peptidase_S8/S53_dom"/>
</dbReference>
<keyword evidence="7 15" id="KW-0479">Metal-binding</keyword>
<feature type="binding site" evidence="15">
    <location>
        <position position="633"/>
    </location>
    <ligand>
        <name>Ca(2+)</name>
        <dbReference type="ChEBI" id="CHEBI:29108"/>
    </ligand>
</feature>
<evidence type="ECO:0000256" key="7">
    <source>
        <dbReference type="ARBA" id="ARBA00022723"/>
    </source>
</evidence>
<dbReference type="GO" id="GO:0006508">
    <property type="term" value="P:proteolysis"/>
    <property type="evidence" value="ECO:0007669"/>
    <property type="project" value="UniProtKB-KW"/>
</dbReference>
<dbReference type="CDD" id="cd04056">
    <property type="entry name" value="Peptidases_S53"/>
    <property type="match status" value="1"/>
</dbReference>
<dbReference type="SUPFAM" id="SSF52743">
    <property type="entry name" value="Subtilisin-like"/>
    <property type="match status" value="1"/>
</dbReference>
<dbReference type="GO" id="GO:0008240">
    <property type="term" value="F:tripeptidyl-peptidase activity"/>
    <property type="evidence" value="ECO:0007669"/>
    <property type="project" value="UniProtKB-EC"/>
</dbReference>
<comment type="cofactor">
    <cofactor evidence="15">
        <name>Ca(2+)</name>
        <dbReference type="ChEBI" id="CHEBI:29108"/>
    </cofactor>
    <text evidence="15">Binds 1 Ca(2+) ion per subunit.</text>
</comment>
<accession>F4RKI3</accession>
<dbReference type="KEGG" id="mlr:MELLADRAFT_86030"/>
<dbReference type="eggNOG" id="ENOG502QZ4I">
    <property type="taxonomic scope" value="Eukaryota"/>
</dbReference>
<feature type="active site" description="Charge relay system" evidence="15">
    <location>
        <position position="589"/>
    </location>
</feature>
<keyword evidence="14" id="KW-0325">Glycoprotein</keyword>
<dbReference type="EMBL" id="GL883105">
    <property type="protein sequence ID" value="EGG07175.1"/>
    <property type="molecule type" value="Genomic_DNA"/>
</dbReference>
<name>F4RKI3_MELLP</name>
<evidence type="ECO:0000256" key="12">
    <source>
        <dbReference type="ARBA" id="ARBA00023026"/>
    </source>
</evidence>
<evidence type="ECO:0000256" key="14">
    <source>
        <dbReference type="ARBA" id="ARBA00023180"/>
    </source>
</evidence>
<feature type="binding site" evidence="15">
    <location>
        <position position="632"/>
    </location>
    <ligand>
        <name>Ca(2+)</name>
        <dbReference type="ChEBI" id="CHEBI:29108"/>
    </ligand>
</feature>
<evidence type="ECO:0000256" key="10">
    <source>
        <dbReference type="ARBA" id="ARBA00022825"/>
    </source>
</evidence>
<dbReference type="Proteomes" id="UP000001072">
    <property type="component" value="Unassembled WGS sequence"/>
</dbReference>
<organism evidence="18">
    <name type="scientific">Melampsora larici-populina (strain 98AG31 / pathotype 3-4-7)</name>
    <name type="common">Poplar leaf rust fungus</name>
    <dbReference type="NCBI Taxonomy" id="747676"/>
    <lineage>
        <taxon>Eukaryota</taxon>
        <taxon>Fungi</taxon>
        <taxon>Dikarya</taxon>
        <taxon>Basidiomycota</taxon>
        <taxon>Pucciniomycotina</taxon>
        <taxon>Pucciniomycetes</taxon>
        <taxon>Pucciniales</taxon>
        <taxon>Melampsoraceae</taxon>
        <taxon>Melampsora</taxon>
    </lineage>
</organism>
<evidence type="ECO:0000259" key="16">
    <source>
        <dbReference type="PROSITE" id="PS51695"/>
    </source>
</evidence>
<comment type="subcellular location">
    <subcellularLocation>
        <location evidence="3">Secreted</location>
        <location evidence="3">Extracellular space</location>
    </subcellularLocation>
</comment>
<evidence type="ECO:0000256" key="3">
    <source>
        <dbReference type="ARBA" id="ARBA00004239"/>
    </source>
</evidence>
<dbReference type="InterPro" id="IPR036852">
    <property type="entry name" value="Peptidase_S8/S53_dom_sf"/>
</dbReference>
<sequence length="674" mass="75344">MVNKSKLAILNWVFPFLFNLPNFIQTLSVSEKITHDRRIPNALWKRTDHLLQSQKEKTVLRFRFGLKQSNIDNLYDELMRVSSPESPHYADHWDSDKVSRFFSPSNETIGEVLKWLKKEDKGFKKVELSRSRAWVHVHMSIDQAEKLLDTKFYKYIHTDDHTTHLACEQYKIPGHLSSHIDIVLPSVHFDTVPVTNKYSSMNDNQASNSLQNDRKMSQSWPTARHVGYPNSGNIPKHSTILNHHQLERVRRGVSNCGNVITLDCLNEVSLEFLRALYKFGRYKIKHPQNNSLAIVEFTPQSVLYSDLDHFFSNFSPQAKGSRPSLVPIDGGIVDQEDQDFGLNGESNLDLQYSMPFVHPLNVSLYQIGDTDMGGSFNNFLDALDSSYCEGHLDPLQDGVYPNPRGYNHRDCGTVKPANIISISYGMNEADATHAYLTRQCNEYGKLGLMGVTFIFSSGDNGVAGNRGICLNRDGTQSENGPLFNPSFPGTCPYVTSIGATQLPAGKTVNDSEAACYTRIRSGGGFSNLFKLPQYQSRVMKTYFKRHPPPYNHNTFNASRSTRGFPDISANGANYVVAVVGRFGLVYGTSASAPVVASILTMINDARMARGKKTIGFINPTLYSARFQEAFNDITNGSNPGCGTDGFSAVPGWDPVTGLGTLDFSKLLPLWTKLR</sequence>
<evidence type="ECO:0000256" key="6">
    <source>
        <dbReference type="ARBA" id="ARBA00022670"/>
    </source>
</evidence>
<dbReference type="GO" id="GO:0004252">
    <property type="term" value="F:serine-type endopeptidase activity"/>
    <property type="evidence" value="ECO:0007669"/>
    <property type="project" value="UniProtKB-UniRule"/>
</dbReference>
<evidence type="ECO:0000256" key="8">
    <source>
        <dbReference type="ARBA" id="ARBA00022729"/>
    </source>
</evidence>
<dbReference type="SMART" id="SM00944">
    <property type="entry name" value="Pro-kuma_activ"/>
    <property type="match status" value="1"/>
</dbReference>
<dbReference type="PANTHER" id="PTHR14218:SF19">
    <property type="entry name" value="SERINE PROTEASE AORO, PUTATIVE (AFU_ORTHOLOGUE AFUA_6G10250)-RELATED"/>
    <property type="match status" value="1"/>
</dbReference>
<dbReference type="InParanoid" id="F4RKI3"/>
<feature type="binding site" evidence="15">
    <location>
        <position position="651"/>
    </location>
    <ligand>
        <name>Ca(2+)</name>
        <dbReference type="ChEBI" id="CHEBI:29108"/>
    </ligand>
</feature>
<dbReference type="Gene3D" id="3.40.50.200">
    <property type="entry name" value="Peptidase S8/S53 domain"/>
    <property type="match status" value="1"/>
</dbReference>
<dbReference type="InterPro" id="IPR030400">
    <property type="entry name" value="Sedolisin_dom"/>
</dbReference>
<keyword evidence="12" id="KW-0843">Virulence</keyword>
<evidence type="ECO:0000256" key="13">
    <source>
        <dbReference type="ARBA" id="ARBA00023145"/>
    </source>
</evidence>
<feature type="domain" description="Peptidase S53" evidence="16">
    <location>
        <begin position="267"/>
        <end position="673"/>
    </location>
</feature>
<keyword evidence="5" id="KW-0964">Secreted</keyword>
<comment type="function">
    <text evidence="2">Secreted tripeptidyl-peptidase which degrades proteins at acidic pHs and is involved in virulence.</text>
</comment>
<keyword evidence="11 15" id="KW-0106">Calcium</keyword>
<comment type="catalytic activity">
    <reaction evidence="1">
        <text>Release of an N-terminal tripeptide from a polypeptide.</text>
        <dbReference type="EC" id="3.4.14.10"/>
    </reaction>
</comment>
<dbReference type="InterPro" id="IPR015366">
    <property type="entry name" value="S53_propep"/>
</dbReference>
<feature type="binding site" evidence="15">
    <location>
        <position position="653"/>
    </location>
    <ligand>
        <name>Ca(2+)</name>
        <dbReference type="ChEBI" id="CHEBI:29108"/>
    </ligand>
</feature>
<dbReference type="Pfam" id="PF09286">
    <property type="entry name" value="Pro-kuma_activ"/>
    <property type="match status" value="1"/>
</dbReference>
<dbReference type="VEuPathDB" id="FungiDB:MELLADRAFT_86030"/>
<dbReference type="FunFam" id="3.40.50.200:FF:000015">
    <property type="entry name" value="Tripeptidyl peptidase A"/>
    <property type="match status" value="1"/>
</dbReference>
<dbReference type="MEROPS" id="S53.007"/>
<keyword evidence="10 15" id="KW-0720">Serine protease</keyword>
<gene>
    <name evidence="17" type="ORF">MELLADRAFT_86030</name>
</gene>
<dbReference type="PROSITE" id="PS51695">
    <property type="entry name" value="SEDOLISIN"/>
    <property type="match status" value="1"/>
</dbReference>
<evidence type="ECO:0000256" key="11">
    <source>
        <dbReference type="ARBA" id="ARBA00022837"/>
    </source>
</evidence>
<keyword evidence="6 15" id="KW-0645">Protease</keyword>
<dbReference type="InterPro" id="IPR050819">
    <property type="entry name" value="Tripeptidyl-peptidase_I"/>
</dbReference>